<dbReference type="RefSeq" id="WP_177171722.1">
    <property type="nucleotide sequence ID" value="NZ_FOBH01000001.1"/>
</dbReference>
<keyword evidence="3" id="KW-1185">Reference proteome</keyword>
<dbReference type="InterPro" id="IPR001173">
    <property type="entry name" value="Glyco_trans_2-like"/>
</dbReference>
<gene>
    <name evidence="2" type="ORF">SAMN05216387_10115</name>
</gene>
<protein>
    <submittedName>
        <fullName evidence="2">Glycosyltransferase, GT2 family</fullName>
    </submittedName>
</protein>
<reference evidence="2 3" key="1">
    <citation type="submission" date="2016-10" db="EMBL/GenBank/DDBJ databases">
        <authorList>
            <person name="de Groot N.N."/>
        </authorList>
    </citation>
    <scope>NUCLEOTIDE SEQUENCE [LARGE SCALE GENOMIC DNA]</scope>
    <source>
        <strain evidence="2 3">Nv1</strain>
    </source>
</reference>
<dbReference type="PANTHER" id="PTHR43685:SF2">
    <property type="entry name" value="GLYCOSYLTRANSFERASE 2-LIKE DOMAIN-CONTAINING PROTEIN"/>
    <property type="match status" value="1"/>
</dbReference>
<name>A0A1H7FL45_9PROT</name>
<evidence type="ECO:0000259" key="1">
    <source>
        <dbReference type="Pfam" id="PF00535"/>
    </source>
</evidence>
<dbReference type="EMBL" id="FOBH01000001">
    <property type="protein sequence ID" value="SEK26524.1"/>
    <property type="molecule type" value="Genomic_DNA"/>
</dbReference>
<dbReference type="GO" id="GO:0016740">
    <property type="term" value="F:transferase activity"/>
    <property type="evidence" value="ECO:0007669"/>
    <property type="project" value="UniProtKB-KW"/>
</dbReference>
<dbReference type="Proteomes" id="UP000198620">
    <property type="component" value="Unassembled WGS sequence"/>
</dbReference>
<evidence type="ECO:0000313" key="2">
    <source>
        <dbReference type="EMBL" id="SEK26524.1"/>
    </source>
</evidence>
<accession>A0A1H7FL45</accession>
<organism evidence="2 3">
    <name type="scientific">Nitrosovibrio tenuis</name>
    <dbReference type="NCBI Taxonomy" id="1233"/>
    <lineage>
        <taxon>Bacteria</taxon>
        <taxon>Pseudomonadati</taxon>
        <taxon>Pseudomonadota</taxon>
        <taxon>Betaproteobacteria</taxon>
        <taxon>Nitrosomonadales</taxon>
        <taxon>Nitrosomonadaceae</taxon>
        <taxon>Nitrosovibrio</taxon>
    </lineage>
</organism>
<sequence>MKLSLILATVDRSADVGRFIRSLIAQTDRNFELLVVDQNTDGRLLPYTKEGREGGLELHHLRLSPPSLSGARNLGITKSTGELIGFPDDDCWYDPDTVAQILHAFSAKPELQGIVACWEEQMRGQEIKPQTGSLSLEAWRNFRGGDASSISLFFRRELFNQLGGFDERFGVGQWYGAAEETDFILRALASRAQLDHCPTARVHHLFSSSVHSTLPHHCLNARRRSRGTGGIYGKHDLPSWVILRGFFAPIYHAILRPEALRLGFSISLGRIEGYLRWKFREQ</sequence>
<feature type="domain" description="Glycosyltransferase 2-like" evidence="1">
    <location>
        <begin position="4"/>
        <end position="130"/>
    </location>
</feature>
<keyword evidence="2" id="KW-0808">Transferase</keyword>
<evidence type="ECO:0000313" key="3">
    <source>
        <dbReference type="Proteomes" id="UP000198620"/>
    </source>
</evidence>
<dbReference type="CDD" id="cd00761">
    <property type="entry name" value="Glyco_tranf_GTA_type"/>
    <property type="match status" value="1"/>
</dbReference>
<dbReference type="PANTHER" id="PTHR43685">
    <property type="entry name" value="GLYCOSYLTRANSFERASE"/>
    <property type="match status" value="1"/>
</dbReference>
<dbReference type="SUPFAM" id="SSF53448">
    <property type="entry name" value="Nucleotide-diphospho-sugar transferases"/>
    <property type="match status" value="1"/>
</dbReference>
<dbReference type="InterPro" id="IPR029044">
    <property type="entry name" value="Nucleotide-diphossugar_trans"/>
</dbReference>
<dbReference type="Gene3D" id="3.90.550.10">
    <property type="entry name" value="Spore Coat Polysaccharide Biosynthesis Protein SpsA, Chain A"/>
    <property type="match status" value="1"/>
</dbReference>
<dbReference type="Pfam" id="PF00535">
    <property type="entry name" value="Glycos_transf_2"/>
    <property type="match status" value="1"/>
</dbReference>
<proteinExistence type="predicted"/>
<dbReference type="InterPro" id="IPR050834">
    <property type="entry name" value="Glycosyltransf_2"/>
</dbReference>
<dbReference type="AlphaFoldDB" id="A0A1H7FL45"/>
<dbReference type="STRING" id="1233.SAMN05216387_10115"/>